<evidence type="ECO:0000313" key="2">
    <source>
        <dbReference type="Proteomes" id="UP000055024"/>
    </source>
</evidence>
<proteinExistence type="predicted"/>
<sequence>MECIEWLSGDRADIKKMYQLCIHKEGRDMELKQFNLSSTCDQNVLNCSPFSRRSTPYVGVHVHLYHLSAQRRFSRTYTSTTLCSVVNICRQLGCFPLIDRL</sequence>
<reference evidence="1 2" key="1">
    <citation type="submission" date="2015-01" db="EMBL/GenBank/DDBJ databases">
        <title>Evolution of Trichinella species and genotypes.</title>
        <authorList>
            <person name="Korhonen P.K."/>
            <person name="Edoardo P."/>
            <person name="Giuseppe L.R."/>
            <person name="Gasser R.B."/>
        </authorList>
    </citation>
    <scope>NUCLEOTIDE SEQUENCE [LARGE SCALE GENOMIC DNA]</scope>
    <source>
        <strain evidence="1">ISS1029</strain>
    </source>
</reference>
<keyword evidence="2" id="KW-1185">Reference proteome</keyword>
<gene>
    <name evidence="1" type="ORF">T11_3309</name>
</gene>
<organism evidence="1 2">
    <name type="scientific">Trichinella zimbabwensis</name>
    <dbReference type="NCBI Taxonomy" id="268475"/>
    <lineage>
        <taxon>Eukaryota</taxon>
        <taxon>Metazoa</taxon>
        <taxon>Ecdysozoa</taxon>
        <taxon>Nematoda</taxon>
        <taxon>Enoplea</taxon>
        <taxon>Dorylaimia</taxon>
        <taxon>Trichinellida</taxon>
        <taxon>Trichinellidae</taxon>
        <taxon>Trichinella</taxon>
    </lineage>
</organism>
<protein>
    <submittedName>
        <fullName evidence="1">Uncharacterized protein</fullName>
    </submittedName>
</protein>
<dbReference type="EMBL" id="JYDP01000038">
    <property type="protein sequence ID" value="KRZ12653.1"/>
    <property type="molecule type" value="Genomic_DNA"/>
</dbReference>
<dbReference type="AlphaFoldDB" id="A0A0V1HPX2"/>
<dbReference type="Proteomes" id="UP000055024">
    <property type="component" value="Unassembled WGS sequence"/>
</dbReference>
<evidence type="ECO:0000313" key="1">
    <source>
        <dbReference type="EMBL" id="KRZ12653.1"/>
    </source>
</evidence>
<accession>A0A0V1HPX2</accession>
<name>A0A0V1HPX2_9BILA</name>
<comment type="caution">
    <text evidence="1">The sequence shown here is derived from an EMBL/GenBank/DDBJ whole genome shotgun (WGS) entry which is preliminary data.</text>
</comment>